<comment type="caution">
    <text evidence="1">The sequence shown here is derived from an EMBL/GenBank/DDBJ whole genome shotgun (WGS) entry which is preliminary data.</text>
</comment>
<accession>A0A699XRE5</accession>
<name>A0A699XRE5_TANCI</name>
<protein>
    <submittedName>
        <fullName evidence="1">Uncharacterized protein</fullName>
    </submittedName>
</protein>
<gene>
    <name evidence="1" type="ORF">Tci_932497</name>
</gene>
<dbReference type="AlphaFoldDB" id="A0A699XRE5"/>
<organism evidence="1">
    <name type="scientific">Tanacetum cinerariifolium</name>
    <name type="common">Dalmatian daisy</name>
    <name type="synonym">Chrysanthemum cinerariifolium</name>
    <dbReference type="NCBI Taxonomy" id="118510"/>
    <lineage>
        <taxon>Eukaryota</taxon>
        <taxon>Viridiplantae</taxon>
        <taxon>Streptophyta</taxon>
        <taxon>Embryophyta</taxon>
        <taxon>Tracheophyta</taxon>
        <taxon>Spermatophyta</taxon>
        <taxon>Magnoliopsida</taxon>
        <taxon>eudicotyledons</taxon>
        <taxon>Gunneridae</taxon>
        <taxon>Pentapetalae</taxon>
        <taxon>asterids</taxon>
        <taxon>campanulids</taxon>
        <taxon>Asterales</taxon>
        <taxon>Asteraceae</taxon>
        <taxon>Asteroideae</taxon>
        <taxon>Anthemideae</taxon>
        <taxon>Anthemidinae</taxon>
        <taxon>Tanacetum</taxon>
    </lineage>
</organism>
<dbReference type="EMBL" id="BKCJ011879024">
    <property type="protein sequence ID" value="GFD60528.1"/>
    <property type="molecule type" value="Genomic_DNA"/>
</dbReference>
<feature type="non-terminal residue" evidence="1">
    <location>
        <position position="1"/>
    </location>
</feature>
<proteinExistence type="predicted"/>
<sequence>LPGAAWSFRQRGHERAAAGSSWGALAHLAPASAGWLWAPARAVGRCL</sequence>
<reference evidence="1" key="1">
    <citation type="journal article" date="2019" name="Sci. Rep.">
        <title>Draft genome of Tanacetum cinerariifolium, the natural source of mosquito coil.</title>
        <authorList>
            <person name="Yamashiro T."/>
            <person name="Shiraishi A."/>
            <person name="Satake H."/>
            <person name="Nakayama K."/>
        </authorList>
    </citation>
    <scope>NUCLEOTIDE SEQUENCE</scope>
</reference>
<evidence type="ECO:0000313" key="1">
    <source>
        <dbReference type="EMBL" id="GFD60528.1"/>
    </source>
</evidence>